<keyword evidence="3" id="KW-1185">Reference proteome</keyword>
<organism evidence="2 3">
    <name type="scientific">Dendrobium thyrsiflorum</name>
    <name type="common">Pinecone-like raceme dendrobium</name>
    <name type="synonym">Orchid</name>
    <dbReference type="NCBI Taxonomy" id="117978"/>
    <lineage>
        <taxon>Eukaryota</taxon>
        <taxon>Viridiplantae</taxon>
        <taxon>Streptophyta</taxon>
        <taxon>Embryophyta</taxon>
        <taxon>Tracheophyta</taxon>
        <taxon>Spermatophyta</taxon>
        <taxon>Magnoliopsida</taxon>
        <taxon>Liliopsida</taxon>
        <taxon>Asparagales</taxon>
        <taxon>Orchidaceae</taxon>
        <taxon>Epidendroideae</taxon>
        <taxon>Malaxideae</taxon>
        <taxon>Dendrobiinae</taxon>
        <taxon>Dendrobium</taxon>
    </lineage>
</organism>
<feature type="region of interest" description="Disordered" evidence="1">
    <location>
        <begin position="1"/>
        <end position="25"/>
    </location>
</feature>
<comment type="caution">
    <text evidence="2">The sequence shown here is derived from an EMBL/GenBank/DDBJ whole genome shotgun (WGS) entry which is preliminary data.</text>
</comment>
<dbReference type="Proteomes" id="UP001552299">
    <property type="component" value="Unassembled WGS sequence"/>
</dbReference>
<dbReference type="EMBL" id="JANQDX010000004">
    <property type="protein sequence ID" value="KAL0925136.1"/>
    <property type="molecule type" value="Genomic_DNA"/>
</dbReference>
<protein>
    <submittedName>
        <fullName evidence="2">Uncharacterized protein</fullName>
    </submittedName>
</protein>
<accession>A0ABD0VQL7</accession>
<dbReference type="AlphaFoldDB" id="A0ABD0VQL7"/>
<evidence type="ECO:0000256" key="1">
    <source>
        <dbReference type="SAM" id="MobiDB-lite"/>
    </source>
</evidence>
<sequence length="78" mass="8576">MKEEGLRSARSSVRAGRHGGRREEAVSSVEVRRILGRLQGRRIRIEGLSRELTGSGCGRSVDWLVSSVLNRGQSTLSL</sequence>
<proteinExistence type="predicted"/>
<evidence type="ECO:0000313" key="3">
    <source>
        <dbReference type="Proteomes" id="UP001552299"/>
    </source>
</evidence>
<evidence type="ECO:0000313" key="2">
    <source>
        <dbReference type="EMBL" id="KAL0925136.1"/>
    </source>
</evidence>
<reference evidence="2 3" key="1">
    <citation type="journal article" date="2024" name="Plant Biotechnol. J.">
        <title>Dendrobium thyrsiflorum genome and its molecular insights into genes involved in important horticultural traits.</title>
        <authorList>
            <person name="Chen B."/>
            <person name="Wang J.Y."/>
            <person name="Zheng P.J."/>
            <person name="Li K.L."/>
            <person name="Liang Y.M."/>
            <person name="Chen X.F."/>
            <person name="Zhang C."/>
            <person name="Zhao X."/>
            <person name="He X."/>
            <person name="Zhang G.Q."/>
            <person name="Liu Z.J."/>
            <person name="Xu Q."/>
        </authorList>
    </citation>
    <scope>NUCLEOTIDE SEQUENCE [LARGE SCALE GENOMIC DNA]</scope>
    <source>
        <strain evidence="2">GZMU011</strain>
    </source>
</reference>
<name>A0ABD0VQL7_DENTH</name>
<gene>
    <name evidence="2" type="ORF">M5K25_003446</name>
</gene>